<protein>
    <submittedName>
        <fullName evidence="1">Uncharacterized protein</fullName>
    </submittedName>
</protein>
<dbReference type="RefSeq" id="WP_195022688.1">
    <property type="nucleotide sequence ID" value="NZ_JADLPS010000006.1"/>
</dbReference>
<accession>A0ABW6T7Z4</accession>
<reference evidence="1 2" key="1">
    <citation type="submission" date="2024-10" db="EMBL/GenBank/DDBJ databases">
        <title>The Natural Products Discovery Center: Release of the First 8490 Sequenced Strains for Exploring Actinobacteria Biosynthetic Diversity.</title>
        <authorList>
            <person name="Kalkreuter E."/>
            <person name="Kautsar S.A."/>
            <person name="Yang D."/>
            <person name="Bader C.D."/>
            <person name="Teijaro C.N."/>
            <person name="Fluegel L."/>
            <person name="Davis C.M."/>
            <person name="Simpson J.R."/>
            <person name="Lauterbach L."/>
            <person name="Steele A.D."/>
            <person name="Gui C."/>
            <person name="Meng S."/>
            <person name="Li G."/>
            <person name="Viehrig K."/>
            <person name="Ye F."/>
            <person name="Su P."/>
            <person name="Kiefer A.F."/>
            <person name="Nichols A."/>
            <person name="Cepeda A.J."/>
            <person name="Yan W."/>
            <person name="Fan B."/>
            <person name="Jiang Y."/>
            <person name="Adhikari A."/>
            <person name="Zheng C.-J."/>
            <person name="Schuster L."/>
            <person name="Cowan T.M."/>
            <person name="Smanski M.J."/>
            <person name="Chevrette M.G."/>
            <person name="De Carvalho L.P.S."/>
            <person name="Shen B."/>
        </authorList>
    </citation>
    <scope>NUCLEOTIDE SEQUENCE [LARGE SCALE GENOMIC DNA]</scope>
    <source>
        <strain evidence="1 2">NPDC001867</strain>
    </source>
</reference>
<dbReference type="Proteomes" id="UP001602089">
    <property type="component" value="Unassembled WGS sequence"/>
</dbReference>
<evidence type="ECO:0000313" key="2">
    <source>
        <dbReference type="Proteomes" id="UP001602089"/>
    </source>
</evidence>
<sequence length="237" mass="26359">MGARFQVAWTKQLISRLPKAMKAAGYNISTPPQVGPSPKKVMWTKLAFHPAPAAIPGMTRVIDAFIKRQHDGGLSLSGIAHIGSPAVEEIMEDLPGEGLTLKLGDIDTGLFELLDEEEKFPIMIYADVVDRAVADFMTCVRGPVQTWFDKRSTFPALLQTAREPTTVPWETNPDPTVLRGTVLLCILDDRASDAAALMDWYLHREQLHQWDSLADAIEFDTALRKRFPGYASAREVR</sequence>
<evidence type="ECO:0000313" key="1">
    <source>
        <dbReference type="EMBL" id="MFF4022274.1"/>
    </source>
</evidence>
<organism evidence="1 2">
    <name type="scientific">Nocardia elegans</name>
    <dbReference type="NCBI Taxonomy" id="300029"/>
    <lineage>
        <taxon>Bacteria</taxon>
        <taxon>Bacillati</taxon>
        <taxon>Actinomycetota</taxon>
        <taxon>Actinomycetes</taxon>
        <taxon>Mycobacteriales</taxon>
        <taxon>Nocardiaceae</taxon>
        <taxon>Nocardia</taxon>
    </lineage>
</organism>
<proteinExistence type="predicted"/>
<name>A0ABW6T7Z4_9NOCA</name>
<keyword evidence="2" id="KW-1185">Reference proteome</keyword>
<gene>
    <name evidence="1" type="ORF">ACFYY5_05455</name>
</gene>
<dbReference type="EMBL" id="JBIATK010000002">
    <property type="protein sequence ID" value="MFF4022274.1"/>
    <property type="molecule type" value="Genomic_DNA"/>
</dbReference>
<comment type="caution">
    <text evidence="1">The sequence shown here is derived from an EMBL/GenBank/DDBJ whole genome shotgun (WGS) entry which is preliminary data.</text>
</comment>